<dbReference type="OrthoDB" id="166650at2759"/>
<evidence type="ECO:0000313" key="3">
    <source>
        <dbReference type="Proteomes" id="UP000688947"/>
    </source>
</evidence>
<protein>
    <recommendedName>
        <fullName evidence="1">ZSWIM1/3 RNaseH-like domain-containing protein</fullName>
    </recommendedName>
</protein>
<name>A0A8T1TM66_9STRA</name>
<dbReference type="EMBL" id="JAENGZ010003085">
    <property type="protein sequence ID" value="KAG6942218.1"/>
    <property type="molecule type" value="Genomic_DNA"/>
</dbReference>
<organism evidence="2 3">
    <name type="scientific">Phytophthora cactorum</name>
    <dbReference type="NCBI Taxonomy" id="29920"/>
    <lineage>
        <taxon>Eukaryota</taxon>
        <taxon>Sar</taxon>
        <taxon>Stramenopiles</taxon>
        <taxon>Oomycota</taxon>
        <taxon>Peronosporomycetes</taxon>
        <taxon>Peronosporales</taxon>
        <taxon>Peronosporaceae</taxon>
        <taxon>Phytophthora</taxon>
    </lineage>
</organism>
<dbReference type="VEuPathDB" id="FungiDB:PC110_g11298"/>
<proteinExistence type="predicted"/>
<feature type="domain" description="ZSWIM1/3 RNaseH-like" evidence="1">
    <location>
        <begin position="155"/>
        <end position="201"/>
    </location>
</feature>
<dbReference type="AlphaFoldDB" id="A0A8T1TM66"/>
<dbReference type="Pfam" id="PF21056">
    <property type="entry name" value="ZSWIM1-3_RNaseH-like"/>
    <property type="match status" value="2"/>
</dbReference>
<evidence type="ECO:0000259" key="1">
    <source>
        <dbReference type="Pfam" id="PF21056"/>
    </source>
</evidence>
<dbReference type="InterPro" id="IPR048324">
    <property type="entry name" value="ZSWIM1-3_RNaseH-like"/>
</dbReference>
<reference evidence="2" key="1">
    <citation type="submission" date="2021-01" db="EMBL/GenBank/DDBJ databases">
        <title>Phytophthora aleatoria, a newly-described species from Pinus radiata is distinct from Phytophthora cactorum isolates based on comparative genomics.</title>
        <authorList>
            <person name="Mcdougal R."/>
            <person name="Panda P."/>
            <person name="Williams N."/>
            <person name="Studholme D.J."/>
        </authorList>
    </citation>
    <scope>NUCLEOTIDE SEQUENCE</scope>
    <source>
        <strain evidence="2">NZFS 3830</strain>
    </source>
</reference>
<feature type="domain" description="ZSWIM1/3 RNaseH-like" evidence="1">
    <location>
        <begin position="98"/>
        <end position="150"/>
    </location>
</feature>
<accession>A0A8T1TM66</accession>
<comment type="caution">
    <text evidence="2">The sequence shown here is derived from an EMBL/GenBank/DDBJ whole genome shotgun (WGS) entry which is preliminary data.</text>
</comment>
<evidence type="ECO:0000313" key="2">
    <source>
        <dbReference type="EMBL" id="KAG6942218.1"/>
    </source>
</evidence>
<sequence>MSYFGASSIEIDKQVCRELSLVTKVNTSSRHISTYLCETLGKLPEVTLGLLRKFNYFAWLFPQGWNVNTQETRNLLNQILSSLSAEDCLKVILEQLVEYDGNNILLVQDQYGITTILGVQTAEQKACFLNWRDTLLLDWTHGNNNRGYHLVFGSTSSTMTRIFDFFKRKNPAWKAVETFVIDKNFTEWKVLKICFSTSKVLQYKFHTITQWKTVVLQKRFNLTSNQREKIPEFIMKLQVRHCCILNHLQ</sequence>
<gene>
    <name evidence="2" type="ORF">JG687_00019187</name>
</gene>
<dbReference type="Proteomes" id="UP000688947">
    <property type="component" value="Unassembled WGS sequence"/>
</dbReference>